<sequence length="39" mass="4731">MKLTRLTCNRCGYEWIPRSDKRPKNCPKCASPYWDKERV</sequence>
<evidence type="ECO:0000313" key="1">
    <source>
        <dbReference type="EMBL" id="KKK90963.1"/>
    </source>
</evidence>
<comment type="caution">
    <text evidence="1">The sequence shown here is derived from an EMBL/GenBank/DDBJ whole genome shotgun (WGS) entry which is preliminary data.</text>
</comment>
<protein>
    <recommendedName>
        <fullName evidence="2">Rubredoxin-like domain-containing protein</fullName>
    </recommendedName>
</protein>
<organism evidence="1">
    <name type="scientific">marine sediment metagenome</name>
    <dbReference type="NCBI Taxonomy" id="412755"/>
    <lineage>
        <taxon>unclassified sequences</taxon>
        <taxon>metagenomes</taxon>
        <taxon>ecological metagenomes</taxon>
    </lineage>
</organism>
<feature type="non-terminal residue" evidence="1">
    <location>
        <position position="39"/>
    </location>
</feature>
<dbReference type="AlphaFoldDB" id="A0A0F8ZB59"/>
<name>A0A0F8ZB59_9ZZZZ</name>
<evidence type="ECO:0008006" key="2">
    <source>
        <dbReference type="Google" id="ProtNLM"/>
    </source>
</evidence>
<dbReference type="EMBL" id="LAZR01048864">
    <property type="protein sequence ID" value="KKK90963.1"/>
    <property type="molecule type" value="Genomic_DNA"/>
</dbReference>
<reference evidence="1" key="1">
    <citation type="journal article" date="2015" name="Nature">
        <title>Complex archaea that bridge the gap between prokaryotes and eukaryotes.</title>
        <authorList>
            <person name="Spang A."/>
            <person name="Saw J.H."/>
            <person name="Jorgensen S.L."/>
            <person name="Zaremba-Niedzwiedzka K."/>
            <person name="Martijn J."/>
            <person name="Lind A.E."/>
            <person name="van Eijk R."/>
            <person name="Schleper C."/>
            <person name="Guy L."/>
            <person name="Ettema T.J."/>
        </authorList>
    </citation>
    <scope>NUCLEOTIDE SEQUENCE</scope>
</reference>
<proteinExistence type="predicted"/>
<accession>A0A0F8ZB59</accession>
<gene>
    <name evidence="1" type="ORF">LCGC14_2717700</name>
</gene>